<dbReference type="SMART" id="SM00835">
    <property type="entry name" value="Cupin_1"/>
    <property type="match status" value="2"/>
</dbReference>
<organism evidence="3 4">
    <name type="scientific">Herbiconiux flava</name>
    <dbReference type="NCBI Taxonomy" id="881268"/>
    <lineage>
        <taxon>Bacteria</taxon>
        <taxon>Bacillati</taxon>
        <taxon>Actinomycetota</taxon>
        <taxon>Actinomycetes</taxon>
        <taxon>Micrococcales</taxon>
        <taxon>Microbacteriaceae</taxon>
        <taxon>Herbiconiux</taxon>
    </lineage>
</organism>
<accession>A0A852SUJ3</accession>
<evidence type="ECO:0000313" key="3">
    <source>
        <dbReference type="EMBL" id="NYD72250.1"/>
    </source>
</evidence>
<dbReference type="InterPro" id="IPR011051">
    <property type="entry name" value="RmlC_Cupin_sf"/>
</dbReference>
<sequence length="354" mass="38531">MSTTPASRHVRSLTGAEPQHDSELGSITRLTADTFPILTRLSIKRLLLEPGSIREPHWHANADELGYCLSGTLLVSLLENGSVFSSFTITAGQMFTIPSGALHHIENIGDDTGEVVVAFSHERPEDFSLHAAFGTMTDAVLGNTYDLPASAFRPLVRDTGSADLVKREGPAVVPDTAGFGNPHKYDLGAQNPPLDPPFAWVKTARTQFWPALENLSMYSLTIQDDGMREPHWHPRTAEMGYVHEGRARMSILDPDGSVDTYLLGPGDVYFIPRAYPHQIEVIGDDEIHFLIFFDQPTPGDIGYRASASAFSRPVLAATFGVPVDELPDFPFTPSDPLLVGKANPTDPVSSDPVS</sequence>
<proteinExistence type="predicted"/>
<dbReference type="Proteomes" id="UP000549913">
    <property type="component" value="Unassembled WGS sequence"/>
</dbReference>
<feature type="region of interest" description="Disordered" evidence="1">
    <location>
        <begin position="335"/>
        <end position="354"/>
    </location>
</feature>
<evidence type="ECO:0000259" key="2">
    <source>
        <dbReference type="SMART" id="SM00835"/>
    </source>
</evidence>
<evidence type="ECO:0000313" key="4">
    <source>
        <dbReference type="Proteomes" id="UP000549913"/>
    </source>
</evidence>
<dbReference type="InterPro" id="IPR006045">
    <property type="entry name" value="Cupin_1"/>
</dbReference>
<feature type="domain" description="Cupin type-1" evidence="2">
    <location>
        <begin position="185"/>
        <end position="327"/>
    </location>
</feature>
<dbReference type="Pfam" id="PF00190">
    <property type="entry name" value="Cupin_1"/>
    <property type="match status" value="2"/>
</dbReference>
<dbReference type="CDD" id="cd20306">
    <property type="entry name" value="cupin_OxDC-like"/>
    <property type="match status" value="2"/>
</dbReference>
<keyword evidence="3" id="KW-0456">Lyase</keyword>
<evidence type="ECO:0000256" key="1">
    <source>
        <dbReference type="SAM" id="MobiDB-lite"/>
    </source>
</evidence>
<comment type="caution">
    <text evidence="3">The sequence shown here is derived from an EMBL/GenBank/DDBJ whole genome shotgun (WGS) entry which is preliminary data.</text>
</comment>
<dbReference type="PANTHER" id="PTHR31238">
    <property type="entry name" value="GERMIN-LIKE PROTEIN SUBFAMILY 3 MEMBER 3"/>
    <property type="match status" value="1"/>
</dbReference>
<dbReference type="SUPFAM" id="SSF51182">
    <property type="entry name" value="RmlC-like cupins"/>
    <property type="match status" value="2"/>
</dbReference>
<dbReference type="AlphaFoldDB" id="A0A852SUJ3"/>
<name>A0A852SUJ3_9MICO</name>
<protein>
    <submittedName>
        <fullName evidence="3">Oxalate decarboxylase</fullName>
        <ecNumber evidence="3">4.1.1.2</ecNumber>
    </submittedName>
</protein>
<dbReference type="Gene3D" id="2.60.120.10">
    <property type="entry name" value="Jelly Rolls"/>
    <property type="match status" value="2"/>
</dbReference>
<feature type="domain" description="Cupin type-1" evidence="2">
    <location>
        <begin position="11"/>
        <end position="153"/>
    </location>
</feature>
<dbReference type="EC" id="4.1.1.2" evidence="3"/>
<reference evidence="3 4" key="1">
    <citation type="submission" date="2020-07" db="EMBL/GenBank/DDBJ databases">
        <title>Sequencing the genomes of 1000 actinobacteria strains.</title>
        <authorList>
            <person name="Klenk H.-P."/>
        </authorList>
    </citation>
    <scope>NUCLEOTIDE SEQUENCE [LARGE SCALE GENOMIC DNA]</scope>
    <source>
        <strain evidence="3 4">DSM 26474</strain>
    </source>
</reference>
<feature type="region of interest" description="Disordered" evidence="1">
    <location>
        <begin position="1"/>
        <end position="22"/>
    </location>
</feature>
<dbReference type="InterPro" id="IPR014710">
    <property type="entry name" value="RmlC-like_jellyroll"/>
</dbReference>
<gene>
    <name evidence="3" type="ORF">BJ984_003408</name>
</gene>
<keyword evidence="4" id="KW-1185">Reference proteome</keyword>
<dbReference type="RefSeq" id="WP_179549046.1">
    <property type="nucleotide sequence ID" value="NZ_BSEW01000002.1"/>
</dbReference>
<dbReference type="EMBL" id="JACCBM010000001">
    <property type="protein sequence ID" value="NYD72250.1"/>
    <property type="molecule type" value="Genomic_DNA"/>
</dbReference>
<dbReference type="GO" id="GO:0046564">
    <property type="term" value="F:oxalate decarboxylase activity"/>
    <property type="evidence" value="ECO:0007669"/>
    <property type="project" value="UniProtKB-EC"/>
</dbReference>